<keyword evidence="1" id="KW-0677">Repeat</keyword>
<sequence>MEAAGLMNHFPCLVIRGICDYSDSHKNKQWQGFAAMMAAAYAKDLLHQIPPNKVEAEKKIVDTLDSMKREISEIHYSTRDTNAIIKESRVEHRHDKINNWLSPPDPSINYNKALLQRQEGSGQWFLQSAAYSAWKADQHSFIWLHGMPGCGKTILSSAIIDDLAKSETFSRGLLYFFFDFTDISKQSLEGLVRSLCNQLYYKEGKVQERLDSLYSSCDNGHQQPTTEALEAAFNDTIQQAGEVWIVVDALDECRTRKGFPTAGLLSWLKTLLDIQQLNIHLLITSRLEQDIESTITGWDRIQDVVPIQSKSTMDDICAYVHTRVRQHPGLARWQQQPKIQDEIEAALIEKADVALLRNNPDFKAHRRGLSLDERYLF</sequence>
<reference evidence="3" key="2">
    <citation type="submission" date="2012-05" db="EMBL/GenBank/DDBJ databases">
        <title>Annotation of the Genome Sequence of Fusarium oxysporum HDV247.</title>
        <authorList>
            <consortium name="The Broad Institute Genomics Platform"/>
            <person name="Ma L.-J."/>
            <person name="Corby-Kistler H."/>
            <person name="Broz K."/>
            <person name="Gale L.R."/>
            <person name="Jonkers W."/>
            <person name="O'Donnell K."/>
            <person name="Ploetz R."/>
            <person name="Steinberg C."/>
            <person name="Schwartz D.C."/>
            <person name="VanEtten H."/>
            <person name="Zhou S."/>
            <person name="Young S.K."/>
            <person name="Zeng Q."/>
            <person name="Gargeya S."/>
            <person name="Fitzgerald M."/>
            <person name="Abouelleil A."/>
            <person name="Alvarado L."/>
            <person name="Chapman S.B."/>
            <person name="Gainer-Dewar J."/>
            <person name="Goldberg J."/>
            <person name="Griggs A."/>
            <person name="Gujja S."/>
            <person name="Hansen M."/>
            <person name="Howarth C."/>
            <person name="Imamovic A."/>
            <person name="Ireland A."/>
            <person name="Larimer J."/>
            <person name="McCowan C."/>
            <person name="Murphy C."/>
            <person name="Pearson M."/>
            <person name="Poon T.W."/>
            <person name="Priest M."/>
            <person name="Roberts A."/>
            <person name="Saif S."/>
            <person name="Shea T."/>
            <person name="Sykes S."/>
            <person name="Wortman J."/>
            <person name="Nusbaum C."/>
            <person name="Birren B."/>
        </authorList>
    </citation>
    <scope>NUCLEOTIDE SEQUENCE</scope>
    <source>
        <strain evidence="3">HDV247</strain>
    </source>
</reference>
<evidence type="ECO:0000313" key="3">
    <source>
        <dbReference type="EMBL" id="EXA53722.1"/>
    </source>
</evidence>
<dbReference type="PROSITE" id="PS50837">
    <property type="entry name" value="NACHT"/>
    <property type="match status" value="1"/>
</dbReference>
<dbReference type="HOGENOM" id="CLU_000288_34_5_1"/>
<dbReference type="InterPro" id="IPR056884">
    <property type="entry name" value="NPHP3-like_N"/>
</dbReference>
<accession>W9QH67</accession>
<evidence type="ECO:0000256" key="1">
    <source>
        <dbReference type="ARBA" id="ARBA00022737"/>
    </source>
</evidence>
<dbReference type="Gene3D" id="3.40.50.300">
    <property type="entry name" value="P-loop containing nucleotide triphosphate hydrolases"/>
    <property type="match status" value="1"/>
</dbReference>
<feature type="domain" description="NACHT" evidence="2">
    <location>
        <begin position="140"/>
        <end position="286"/>
    </location>
</feature>
<name>W9QH67_FUSOX</name>
<dbReference type="Pfam" id="PF24883">
    <property type="entry name" value="NPHP3_N"/>
    <property type="match status" value="1"/>
</dbReference>
<dbReference type="PANTHER" id="PTHR10039:SF16">
    <property type="entry name" value="GPI INOSITOL-DEACYLASE"/>
    <property type="match status" value="1"/>
</dbReference>
<dbReference type="GO" id="GO:0003824">
    <property type="term" value="F:catalytic activity"/>
    <property type="evidence" value="ECO:0007669"/>
    <property type="project" value="InterPro"/>
</dbReference>
<dbReference type="Gene3D" id="3.40.50.1580">
    <property type="entry name" value="Nucleoside phosphorylase domain"/>
    <property type="match status" value="1"/>
</dbReference>
<dbReference type="InterPro" id="IPR007111">
    <property type="entry name" value="NACHT_NTPase"/>
</dbReference>
<dbReference type="InterPro" id="IPR027417">
    <property type="entry name" value="P-loop_NTPase"/>
</dbReference>
<dbReference type="EMBL" id="JH650968">
    <property type="protein sequence ID" value="EXA53722.1"/>
    <property type="molecule type" value="Genomic_DNA"/>
</dbReference>
<dbReference type="GO" id="GO:0009116">
    <property type="term" value="P:nucleoside metabolic process"/>
    <property type="evidence" value="ECO:0007669"/>
    <property type="project" value="InterPro"/>
</dbReference>
<dbReference type="AlphaFoldDB" id="W9QH67"/>
<dbReference type="PANTHER" id="PTHR10039">
    <property type="entry name" value="AMELOGENIN"/>
    <property type="match status" value="1"/>
</dbReference>
<dbReference type="InterPro" id="IPR035994">
    <property type="entry name" value="Nucleoside_phosphorylase_sf"/>
</dbReference>
<dbReference type="SUPFAM" id="SSF53167">
    <property type="entry name" value="Purine and uridine phosphorylases"/>
    <property type="match status" value="1"/>
</dbReference>
<dbReference type="Proteomes" id="UP000030751">
    <property type="component" value="Unassembled WGS sequence"/>
</dbReference>
<proteinExistence type="predicted"/>
<dbReference type="SUPFAM" id="SSF52540">
    <property type="entry name" value="P-loop containing nucleoside triphosphate hydrolases"/>
    <property type="match status" value="2"/>
</dbReference>
<reference evidence="3" key="1">
    <citation type="submission" date="2011-10" db="EMBL/GenBank/DDBJ databases">
        <title>The Genome Sequence of Fusarium oxysporum HDV247.</title>
        <authorList>
            <consortium name="The Broad Institute Genome Sequencing Platform"/>
            <person name="Ma L.-J."/>
            <person name="Gale L.R."/>
            <person name="Schwartz D.C."/>
            <person name="Zhou S."/>
            <person name="Corby-Kistler H."/>
            <person name="Young S.K."/>
            <person name="Zeng Q."/>
            <person name="Gargeya S."/>
            <person name="Fitzgerald M."/>
            <person name="Haas B."/>
            <person name="Abouelleil A."/>
            <person name="Alvarado L."/>
            <person name="Arachchi H.M."/>
            <person name="Berlin A."/>
            <person name="Brown A."/>
            <person name="Chapman S.B."/>
            <person name="Chen Z."/>
            <person name="Dunbar C."/>
            <person name="Freedman E."/>
            <person name="Gearin G."/>
            <person name="Goldberg J."/>
            <person name="Griggs A."/>
            <person name="Gujja S."/>
            <person name="Heiman D."/>
            <person name="Howarth C."/>
            <person name="Larson L."/>
            <person name="Lui A."/>
            <person name="MacDonald P.J.P."/>
            <person name="Montmayeur A."/>
            <person name="Murphy C."/>
            <person name="Neiman D."/>
            <person name="Pearson M."/>
            <person name="Priest M."/>
            <person name="Roberts A."/>
            <person name="Saif S."/>
            <person name="Shea T."/>
            <person name="Shenoy N."/>
            <person name="Sisk P."/>
            <person name="Stolte C."/>
            <person name="Sykes S."/>
            <person name="Wortman J."/>
            <person name="Nusbaum C."/>
            <person name="Birren B."/>
        </authorList>
    </citation>
    <scope>NUCLEOTIDE SEQUENCE [LARGE SCALE GENOMIC DNA]</scope>
    <source>
        <strain evidence="3">HDV247</strain>
    </source>
</reference>
<gene>
    <name evidence="3" type="ORF">FOVG_01438</name>
</gene>
<protein>
    <recommendedName>
        <fullName evidence="2">NACHT domain-containing protein</fullName>
    </recommendedName>
</protein>
<organism evidence="3">
    <name type="scientific">Fusarium oxysporum f. sp. pisi HDV247</name>
    <dbReference type="NCBI Taxonomy" id="1080344"/>
    <lineage>
        <taxon>Eukaryota</taxon>
        <taxon>Fungi</taxon>
        <taxon>Dikarya</taxon>
        <taxon>Ascomycota</taxon>
        <taxon>Pezizomycotina</taxon>
        <taxon>Sordariomycetes</taxon>
        <taxon>Hypocreomycetidae</taxon>
        <taxon>Hypocreales</taxon>
        <taxon>Nectriaceae</taxon>
        <taxon>Fusarium</taxon>
        <taxon>Fusarium oxysporum species complex</taxon>
    </lineage>
</organism>
<evidence type="ECO:0000259" key="2">
    <source>
        <dbReference type="PROSITE" id="PS50837"/>
    </source>
</evidence>